<evidence type="ECO:0000256" key="3">
    <source>
        <dbReference type="ARBA" id="ARBA00048707"/>
    </source>
</evidence>
<accession>A0ABY6K1Z9</accession>
<dbReference type="InterPro" id="IPR002833">
    <property type="entry name" value="PTH2"/>
</dbReference>
<name>A0ABY6K1Z9_9ARAC</name>
<dbReference type="EC" id="3.1.1.29" evidence="1"/>
<evidence type="ECO:0000256" key="4">
    <source>
        <dbReference type="SAM" id="MobiDB-lite"/>
    </source>
</evidence>
<keyword evidence="2" id="KW-0378">Hydrolase</keyword>
<reference evidence="5 6" key="1">
    <citation type="submission" date="2022-01" db="EMBL/GenBank/DDBJ databases">
        <title>A chromosomal length assembly of Cordylochernes scorpioides.</title>
        <authorList>
            <person name="Zeh D."/>
            <person name="Zeh J."/>
        </authorList>
    </citation>
    <scope>NUCLEOTIDE SEQUENCE [LARGE SCALE GENOMIC DNA]</scope>
    <source>
        <strain evidence="5">IN4F17</strain>
        <tissue evidence="5">Whole Body</tissue>
    </source>
</reference>
<gene>
    <name evidence="5" type="ORF">LAZ67_1005908</name>
</gene>
<evidence type="ECO:0000256" key="2">
    <source>
        <dbReference type="ARBA" id="ARBA00022801"/>
    </source>
</evidence>
<feature type="region of interest" description="Disordered" evidence="4">
    <location>
        <begin position="1"/>
        <end position="22"/>
    </location>
</feature>
<organism evidence="5 6">
    <name type="scientific">Cordylochernes scorpioides</name>
    <dbReference type="NCBI Taxonomy" id="51811"/>
    <lineage>
        <taxon>Eukaryota</taxon>
        <taxon>Metazoa</taxon>
        <taxon>Ecdysozoa</taxon>
        <taxon>Arthropoda</taxon>
        <taxon>Chelicerata</taxon>
        <taxon>Arachnida</taxon>
        <taxon>Pseudoscorpiones</taxon>
        <taxon>Cheliferoidea</taxon>
        <taxon>Chernetidae</taxon>
        <taxon>Cordylochernes</taxon>
    </lineage>
</organism>
<dbReference type="Proteomes" id="UP001235939">
    <property type="component" value="Chromosome 01"/>
</dbReference>
<evidence type="ECO:0000313" key="6">
    <source>
        <dbReference type="Proteomes" id="UP001235939"/>
    </source>
</evidence>
<evidence type="ECO:0000256" key="1">
    <source>
        <dbReference type="ARBA" id="ARBA00013260"/>
    </source>
</evidence>
<dbReference type="Gene3D" id="3.40.1490.10">
    <property type="entry name" value="Bit1"/>
    <property type="match status" value="1"/>
</dbReference>
<proteinExistence type="predicted"/>
<evidence type="ECO:0000313" key="5">
    <source>
        <dbReference type="EMBL" id="UYV61682.1"/>
    </source>
</evidence>
<comment type="catalytic activity">
    <reaction evidence="3">
        <text>an N-acyl-L-alpha-aminoacyl-tRNA + H2O = an N-acyl-L-amino acid + a tRNA + H(+)</text>
        <dbReference type="Rhea" id="RHEA:54448"/>
        <dbReference type="Rhea" id="RHEA-COMP:10123"/>
        <dbReference type="Rhea" id="RHEA-COMP:13883"/>
        <dbReference type="ChEBI" id="CHEBI:15377"/>
        <dbReference type="ChEBI" id="CHEBI:15378"/>
        <dbReference type="ChEBI" id="CHEBI:59874"/>
        <dbReference type="ChEBI" id="CHEBI:78442"/>
        <dbReference type="ChEBI" id="CHEBI:138191"/>
        <dbReference type="EC" id="3.1.1.29"/>
    </reaction>
</comment>
<dbReference type="InterPro" id="IPR023476">
    <property type="entry name" value="Pep_tRNA_hydro_II_dom_sf"/>
</dbReference>
<dbReference type="Pfam" id="PF01981">
    <property type="entry name" value="PTH2"/>
    <property type="match status" value="1"/>
</dbReference>
<keyword evidence="6" id="KW-1185">Reference proteome</keyword>
<sequence>MEGPREAGDGEESPPDPRTSWQPNEEYLRILTGMGLSRNAATKVRDSPPVVLFPVTAVLSENRDYSTRTTSPLTLLLPGSLKTRTPIWMPRLAYVMQIYVLLASHCCYMCDSPFNIYRLCGVPLLVETDVFPWKSACVNQEDGVQNDELEEEEDEVRHKMVFVANCSLAMGVGKLAAQVAHAALGLSRLLAQDEDKYGTMVLHWIEYGYVESNPCHSIINLLVKK</sequence>
<protein>
    <recommendedName>
        <fullName evidence="1">peptidyl-tRNA hydrolase</fullName>
        <ecNumber evidence="1">3.1.1.29</ecNumber>
    </recommendedName>
</protein>
<dbReference type="PANTHER" id="PTHR12649">
    <property type="entry name" value="PEPTIDYL-TRNA HYDROLASE 2"/>
    <property type="match status" value="1"/>
</dbReference>
<dbReference type="EMBL" id="CP092863">
    <property type="protein sequence ID" value="UYV61682.1"/>
    <property type="molecule type" value="Genomic_DNA"/>
</dbReference>
<dbReference type="SUPFAM" id="SSF102462">
    <property type="entry name" value="Peptidyl-tRNA hydrolase II"/>
    <property type="match status" value="1"/>
</dbReference>
<dbReference type="PANTHER" id="PTHR12649:SF29">
    <property type="entry name" value="AMINOACYL-TRNA HYDROLASE"/>
    <property type="match status" value="1"/>
</dbReference>